<proteinExistence type="predicted"/>
<dbReference type="AlphaFoldDB" id="A0A1Z5HRR0"/>
<protein>
    <submittedName>
        <fullName evidence="1">Uncharacterized protein</fullName>
    </submittedName>
</protein>
<evidence type="ECO:0000313" key="1">
    <source>
        <dbReference type="EMBL" id="GAW92128.1"/>
    </source>
</evidence>
<sequence length="56" mass="6234">MLNIRHQEGEEKRAAVFKDGEAPAGKEVALKLCIEADGVMIRLQRAKEKRGEIKTA</sequence>
<reference evidence="2" key="1">
    <citation type="journal article" date="2017" name="Appl. Environ. Microbiol.">
        <title>Genomic analysis of Calderihabitans maritimus KKC1, a thermophilic hydrogenogenic carboxydotrophic bacterium isolated from marine sediment.</title>
        <authorList>
            <person name="Omae K."/>
            <person name="Yoneda Y."/>
            <person name="Fukuyama Y."/>
            <person name="Yoshida T."/>
            <person name="Sako Y."/>
        </authorList>
    </citation>
    <scope>NUCLEOTIDE SEQUENCE [LARGE SCALE GENOMIC DNA]</scope>
    <source>
        <strain evidence="2">KKC1</strain>
    </source>
</reference>
<keyword evidence="2" id="KW-1185">Reference proteome</keyword>
<dbReference type="Proteomes" id="UP000197032">
    <property type="component" value="Unassembled WGS sequence"/>
</dbReference>
<dbReference type="EMBL" id="BDGJ01000059">
    <property type="protein sequence ID" value="GAW92128.1"/>
    <property type="molecule type" value="Genomic_DNA"/>
</dbReference>
<name>A0A1Z5HRR0_9FIRM</name>
<gene>
    <name evidence="1" type="ORF">KKC1_12870</name>
</gene>
<evidence type="ECO:0000313" key="2">
    <source>
        <dbReference type="Proteomes" id="UP000197032"/>
    </source>
</evidence>
<accession>A0A1Z5HRR0</accession>
<organism evidence="1 2">
    <name type="scientific">Calderihabitans maritimus</name>
    <dbReference type="NCBI Taxonomy" id="1246530"/>
    <lineage>
        <taxon>Bacteria</taxon>
        <taxon>Bacillati</taxon>
        <taxon>Bacillota</taxon>
        <taxon>Clostridia</taxon>
        <taxon>Neomoorellales</taxon>
        <taxon>Calderihabitantaceae</taxon>
        <taxon>Calderihabitans</taxon>
    </lineage>
</organism>
<comment type="caution">
    <text evidence="1">The sequence shown here is derived from an EMBL/GenBank/DDBJ whole genome shotgun (WGS) entry which is preliminary data.</text>
</comment>